<name>A0A2S3R244_VIBVL</name>
<accession>A0A2S3R244</accession>
<gene>
    <name evidence="1" type="ORF">CRN52_13930</name>
</gene>
<protein>
    <submittedName>
        <fullName evidence="1">Uncharacterized protein</fullName>
    </submittedName>
</protein>
<dbReference type="Proteomes" id="UP000237466">
    <property type="component" value="Unassembled WGS sequence"/>
</dbReference>
<reference evidence="1 2" key="1">
    <citation type="journal article" date="2018" name="Front. Microbiol.">
        <title>Phylogeny of Vibrio vulnificus from the Analysis of the Core-Genome: Implications for Intra-Species Taxonomy.</title>
        <authorList>
            <person name="Roig F.J."/>
            <person name="Gonzalez-Candelas F."/>
            <person name="Sanjuan E."/>
            <person name="Fouz B."/>
            <person name="Feil E.J."/>
            <person name="Llorens C."/>
            <person name="Baker-Austin C."/>
            <person name="Oliver J.D."/>
            <person name="Danin-Poleg Y."/>
            <person name="Gibas C.J."/>
            <person name="Kashi Y."/>
            <person name="Gulig P.A."/>
            <person name="Morrison S.S."/>
            <person name="Amaro C."/>
        </authorList>
    </citation>
    <scope>NUCLEOTIDE SEQUENCE [LARGE SCALE GENOMIC DNA]</scope>
    <source>
        <strain evidence="1 2">CECT4608</strain>
    </source>
</reference>
<dbReference type="RefSeq" id="WP_103200590.1">
    <property type="nucleotide sequence ID" value="NZ_PDGH01000101.1"/>
</dbReference>
<organism evidence="1 2">
    <name type="scientific">Vibrio vulnificus</name>
    <dbReference type="NCBI Taxonomy" id="672"/>
    <lineage>
        <taxon>Bacteria</taxon>
        <taxon>Pseudomonadati</taxon>
        <taxon>Pseudomonadota</taxon>
        <taxon>Gammaproteobacteria</taxon>
        <taxon>Vibrionales</taxon>
        <taxon>Vibrionaceae</taxon>
        <taxon>Vibrio</taxon>
    </lineage>
</organism>
<dbReference type="AlphaFoldDB" id="A0A2S3R244"/>
<comment type="caution">
    <text evidence="1">The sequence shown here is derived from an EMBL/GenBank/DDBJ whole genome shotgun (WGS) entry which is preliminary data.</text>
</comment>
<proteinExistence type="predicted"/>
<evidence type="ECO:0000313" key="1">
    <source>
        <dbReference type="EMBL" id="POB47174.1"/>
    </source>
</evidence>
<sequence>MTKEEMSITEFFSTIEPESTPMARINKIVHSLGELKGVIDAAENLGMAVDNKIFCMGLQGVAARVFTDLDLDFDAGQSAEAMVYDTSDCDPKIKTKTTKSVQVLEDVKSLKAFIAELESYGATDESVTYCIALPGLRISTYRNMDLEFNWA</sequence>
<evidence type="ECO:0000313" key="2">
    <source>
        <dbReference type="Proteomes" id="UP000237466"/>
    </source>
</evidence>
<dbReference type="EMBL" id="PDGH01000101">
    <property type="protein sequence ID" value="POB47174.1"/>
    <property type="molecule type" value="Genomic_DNA"/>
</dbReference>